<protein>
    <submittedName>
        <fullName evidence="2">Uncharacterized protein</fullName>
    </submittedName>
</protein>
<feature type="region of interest" description="Disordered" evidence="1">
    <location>
        <begin position="159"/>
        <end position="197"/>
    </location>
</feature>
<dbReference type="AlphaFoldDB" id="A0AAD3D9M2"/>
<accession>A0AAD3D9M2</accession>
<proteinExistence type="predicted"/>
<feature type="compositionally biased region" description="Polar residues" evidence="1">
    <location>
        <begin position="163"/>
        <end position="184"/>
    </location>
</feature>
<dbReference type="Proteomes" id="UP001054902">
    <property type="component" value="Unassembled WGS sequence"/>
</dbReference>
<dbReference type="EMBL" id="BLLK01000062">
    <property type="protein sequence ID" value="GFH58589.1"/>
    <property type="molecule type" value="Genomic_DNA"/>
</dbReference>
<feature type="compositionally biased region" description="Low complexity" evidence="1">
    <location>
        <begin position="52"/>
        <end position="65"/>
    </location>
</feature>
<organism evidence="2 3">
    <name type="scientific">Chaetoceros tenuissimus</name>
    <dbReference type="NCBI Taxonomy" id="426638"/>
    <lineage>
        <taxon>Eukaryota</taxon>
        <taxon>Sar</taxon>
        <taxon>Stramenopiles</taxon>
        <taxon>Ochrophyta</taxon>
        <taxon>Bacillariophyta</taxon>
        <taxon>Coscinodiscophyceae</taxon>
        <taxon>Chaetocerotophycidae</taxon>
        <taxon>Chaetocerotales</taxon>
        <taxon>Chaetocerotaceae</taxon>
        <taxon>Chaetoceros</taxon>
    </lineage>
</organism>
<feature type="compositionally biased region" description="Basic and acidic residues" evidence="1">
    <location>
        <begin position="185"/>
        <end position="197"/>
    </location>
</feature>
<name>A0AAD3D9M2_9STRA</name>
<evidence type="ECO:0000313" key="3">
    <source>
        <dbReference type="Proteomes" id="UP001054902"/>
    </source>
</evidence>
<keyword evidence="3" id="KW-1185">Reference proteome</keyword>
<gene>
    <name evidence="2" type="ORF">CTEN210_15065</name>
</gene>
<evidence type="ECO:0000256" key="1">
    <source>
        <dbReference type="SAM" id="MobiDB-lite"/>
    </source>
</evidence>
<sequence>MATTASSMAPPSLPFPSAKTRTKSRLGPPPTPPPNATKSPPLSSPVRKDSSASRQSSSTSVSSPSRKSRFQFVADTKAPTELKEFSAQAYKRHTDFRKRVNALDHKVAAWSARFANEVIARDKEMVSFFEYSVADPLERCAERFMRRMEMEFEKLDSPEIDTSFVNDNDGSMEQQDANNDSSTRVNDKELDRGKKQEEIHEELNTSCLPDGPSLSSVSKDTETLRKRLLEFRHVTVPALKSQHFDSLELKVTRELAAKMHVENIKTAKRELAIDKKFEAFAGLTERSLCETNAKRVVELEQLREKINEAGGWDEKRTSNFLEEVRLLRESIAREREERMKNDELVLEKIVESRVKLHKILLESMTTDED</sequence>
<feature type="region of interest" description="Disordered" evidence="1">
    <location>
        <begin position="1"/>
        <end position="70"/>
    </location>
</feature>
<comment type="caution">
    <text evidence="2">The sequence shown here is derived from an EMBL/GenBank/DDBJ whole genome shotgun (WGS) entry which is preliminary data.</text>
</comment>
<evidence type="ECO:0000313" key="2">
    <source>
        <dbReference type="EMBL" id="GFH58589.1"/>
    </source>
</evidence>
<reference evidence="2 3" key="1">
    <citation type="journal article" date="2021" name="Sci. Rep.">
        <title>The genome of the diatom Chaetoceros tenuissimus carries an ancient integrated fragment of an extant virus.</title>
        <authorList>
            <person name="Hongo Y."/>
            <person name="Kimura K."/>
            <person name="Takaki Y."/>
            <person name="Yoshida Y."/>
            <person name="Baba S."/>
            <person name="Kobayashi G."/>
            <person name="Nagasaki K."/>
            <person name="Hano T."/>
            <person name="Tomaru Y."/>
        </authorList>
    </citation>
    <scope>NUCLEOTIDE SEQUENCE [LARGE SCALE GENOMIC DNA]</scope>
    <source>
        <strain evidence="2 3">NIES-3715</strain>
    </source>
</reference>